<evidence type="ECO:0000259" key="4">
    <source>
        <dbReference type="SMART" id="SM00858"/>
    </source>
</evidence>
<dbReference type="InterPro" id="IPR013974">
    <property type="entry name" value="SAF"/>
</dbReference>
<dbReference type="AlphaFoldDB" id="A0A3B1A2T3"/>
<evidence type="ECO:0000256" key="3">
    <source>
        <dbReference type="ARBA" id="ARBA00022764"/>
    </source>
</evidence>
<accession>A0A3B1A2T3</accession>
<dbReference type="Gene3D" id="3.90.1210.10">
    <property type="entry name" value="Antifreeze-like/N-acetylneuraminic acid synthase C-terminal domain"/>
    <property type="match status" value="1"/>
</dbReference>
<dbReference type="Gene3D" id="2.30.30.760">
    <property type="match status" value="1"/>
</dbReference>
<dbReference type="SMART" id="SM00858">
    <property type="entry name" value="SAF"/>
    <property type="match status" value="1"/>
</dbReference>
<dbReference type="InterPro" id="IPR039246">
    <property type="entry name" value="Flagellar_FlgA"/>
</dbReference>
<evidence type="ECO:0000256" key="2">
    <source>
        <dbReference type="ARBA" id="ARBA00022729"/>
    </source>
</evidence>
<evidence type="ECO:0000313" key="5">
    <source>
        <dbReference type="EMBL" id="VAW87196.1"/>
    </source>
</evidence>
<protein>
    <recommendedName>
        <fullName evidence="4">SAF domain-containing protein</fullName>
    </recommendedName>
</protein>
<dbReference type="InterPro" id="IPR041231">
    <property type="entry name" value="FlgA_N"/>
</dbReference>
<dbReference type="GO" id="GO:0042597">
    <property type="term" value="C:periplasmic space"/>
    <property type="evidence" value="ECO:0007669"/>
    <property type="project" value="UniProtKB-SubCell"/>
</dbReference>
<dbReference type="Pfam" id="PF13144">
    <property type="entry name" value="ChapFlgA"/>
    <property type="match status" value="1"/>
</dbReference>
<organism evidence="5">
    <name type="scientific">hydrothermal vent metagenome</name>
    <dbReference type="NCBI Taxonomy" id="652676"/>
    <lineage>
        <taxon>unclassified sequences</taxon>
        <taxon>metagenomes</taxon>
        <taxon>ecological metagenomes</taxon>
    </lineage>
</organism>
<name>A0A3B1A2T3_9ZZZZ</name>
<keyword evidence="2" id="KW-0732">Signal</keyword>
<dbReference type="GO" id="GO:0044780">
    <property type="term" value="P:bacterial-type flagellum assembly"/>
    <property type="evidence" value="ECO:0007669"/>
    <property type="project" value="InterPro"/>
</dbReference>
<sequence length="241" mass="26781">MTGKIMTPRQMIKIGLFVLFSLFGNAVAQEGYQPHSQIEQAVRDYVEKELNKLANSNSEITLSRLNNRLKLSQCSEPLEIFSLSKFNPAGRNNIGVRCHTPRFWKIFIPVTIKFYSTVVVATNPLSRGTTITTGDVVLDRRQIANHLGGYFTTIDDVIGREVRQPIRLGNIIQQNATDAEKIVKKGQLITLRSSSSRFKVITSGKALNNGTLGDIIRVQNSKSERIVEGTIVAPGIVEILN</sequence>
<evidence type="ECO:0000256" key="1">
    <source>
        <dbReference type="ARBA" id="ARBA00004418"/>
    </source>
</evidence>
<dbReference type="PANTHER" id="PTHR36307">
    <property type="entry name" value="FLAGELLA BASAL BODY P-RING FORMATION PROTEIN FLGA"/>
    <property type="match status" value="1"/>
</dbReference>
<dbReference type="InterPro" id="IPR017585">
    <property type="entry name" value="SAF_FlgA"/>
</dbReference>
<dbReference type="NCBIfam" id="TIGR03170">
    <property type="entry name" value="flgA_cterm"/>
    <property type="match status" value="1"/>
</dbReference>
<gene>
    <name evidence="5" type="ORF">MNBD_GAMMA18-12</name>
</gene>
<dbReference type="PANTHER" id="PTHR36307:SF1">
    <property type="entry name" value="FLAGELLA BASAL BODY P-RING FORMATION PROTEIN FLGA"/>
    <property type="match status" value="1"/>
</dbReference>
<dbReference type="Pfam" id="PF17656">
    <property type="entry name" value="ChapFlgA_N"/>
    <property type="match status" value="1"/>
</dbReference>
<reference evidence="5" key="1">
    <citation type="submission" date="2018-06" db="EMBL/GenBank/DDBJ databases">
        <authorList>
            <person name="Zhirakovskaya E."/>
        </authorList>
    </citation>
    <scope>NUCLEOTIDE SEQUENCE</scope>
</reference>
<dbReference type="EMBL" id="UOFP01000173">
    <property type="protein sequence ID" value="VAW87196.1"/>
    <property type="molecule type" value="Genomic_DNA"/>
</dbReference>
<dbReference type="CDD" id="cd11614">
    <property type="entry name" value="SAF_CpaB_FlgA_like"/>
    <property type="match status" value="1"/>
</dbReference>
<feature type="domain" description="SAF" evidence="4">
    <location>
        <begin position="116"/>
        <end position="178"/>
    </location>
</feature>
<comment type="subcellular location">
    <subcellularLocation>
        <location evidence="1">Periplasm</location>
    </subcellularLocation>
</comment>
<keyword evidence="3" id="KW-0574">Periplasm</keyword>
<proteinExistence type="predicted"/>